<evidence type="ECO:0000313" key="1">
    <source>
        <dbReference type="EMBL" id="ABM77025.1"/>
    </source>
</evidence>
<name>A2C6B5_PROM3</name>
<reference evidence="1 2" key="1">
    <citation type="journal article" date="2007" name="PLoS Genet.">
        <title>Patterns and implications of gene gain and loss in the evolution of Prochlorococcus.</title>
        <authorList>
            <person name="Kettler G.C."/>
            <person name="Martiny A.C."/>
            <person name="Huang K."/>
            <person name="Zucker J."/>
            <person name="Coleman M.L."/>
            <person name="Rodrigue S."/>
            <person name="Chen F."/>
            <person name="Lapidus A."/>
            <person name="Ferriera S."/>
            <person name="Johnson J."/>
            <person name="Steglich C."/>
            <person name="Church G.M."/>
            <person name="Richardson P."/>
            <person name="Chisholm S.W."/>
        </authorList>
    </citation>
    <scope>NUCLEOTIDE SEQUENCE [LARGE SCALE GENOMIC DNA]</scope>
    <source>
        <strain evidence="1 2">MIT 9303</strain>
    </source>
</reference>
<dbReference type="Proteomes" id="UP000002274">
    <property type="component" value="Chromosome"/>
</dbReference>
<sequence length="124" mass="13265">MQLSCWGMGRQAYGLALAGAMLFLTTPSMAFKGIRQIPYPQAEQVMRTAAEAVIVRSGIESCLRGKLTNALLDLTMSCRATGRSSSLCKLAAQVASQEGEFSLAQMTTTAETLLDLLDTDSVEP</sequence>
<gene>
    <name evidence="1" type="ordered locus">P9303_02701</name>
</gene>
<dbReference type="RefSeq" id="WP_011824953.1">
    <property type="nucleotide sequence ID" value="NC_008820.1"/>
</dbReference>
<dbReference type="HOGENOM" id="CLU_140893_1_0_3"/>
<proteinExistence type="predicted"/>
<dbReference type="AlphaFoldDB" id="A2C6B5"/>
<dbReference type="KEGG" id="pmf:P9303_02701"/>
<accession>A2C6B5</accession>
<protein>
    <submittedName>
        <fullName evidence="1">Uncharacterized protein</fullName>
    </submittedName>
</protein>
<dbReference type="EMBL" id="CP000554">
    <property type="protein sequence ID" value="ABM77025.1"/>
    <property type="molecule type" value="Genomic_DNA"/>
</dbReference>
<dbReference type="BioCyc" id="PMAR59922:G1G80-260-MONOMER"/>
<evidence type="ECO:0000313" key="2">
    <source>
        <dbReference type="Proteomes" id="UP000002274"/>
    </source>
</evidence>
<organism evidence="1 2">
    <name type="scientific">Prochlorococcus marinus (strain MIT 9303)</name>
    <dbReference type="NCBI Taxonomy" id="59922"/>
    <lineage>
        <taxon>Bacteria</taxon>
        <taxon>Bacillati</taxon>
        <taxon>Cyanobacteriota</taxon>
        <taxon>Cyanophyceae</taxon>
        <taxon>Synechococcales</taxon>
        <taxon>Prochlorococcaceae</taxon>
        <taxon>Prochlorococcus</taxon>
    </lineage>
</organism>